<reference evidence="2" key="1">
    <citation type="journal article" date="2013" name="Genome Announc.">
        <title>First complete sequence of a giant linear plasmid from a micrococcus strain isolated from an extremely high-altitude lake.</title>
        <authorList>
            <person name="Dib J.R."/>
            <person name="Schuldes J."/>
            <person name="Thurmer A."/>
            <person name="Farias M.E."/>
            <person name="Daniel R."/>
            <person name="Meinhardt F."/>
        </authorList>
    </citation>
    <scope>NUCLEOTIDE SEQUENCE</scope>
    <source>
        <strain evidence="2">V7</strain>
        <plasmid evidence="2">pLMV7</plasmid>
    </source>
</reference>
<feature type="transmembrane region" description="Helical" evidence="1">
    <location>
        <begin position="88"/>
        <end position="108"/>
    </location>
</feature>
<proteinExistence type="predicted"/>
<keyword evidence="1" id="KW-0472">Membrane</keyword>
<dbReference type="AlphaFoldDB" id="U5NVU0"/>
<geneLocation type="plasmid" evidence="2">
    <name>pLMV7</name>
</geneLocation>
<evidence type="ECO:0000313" key="2">
    <source>
        <dbReference type="EMBL" id="AGY35457.1"/>
    </source>
</evidence>
<sequence>MLVLAGMCFGVAVAMLLLPALPDRPQLRVLEAGRPGVMDPVAARGQSLQHRISAWALRTLPERATMSLSSADLDIVGITRVEHTWKKIFATLLMVVSLLAMSVVAQLFFSLPLWIGLVFALGLGVVAWLLPDTDVTTRAKAAREEFGRSVAVFVELLAAERRRDAPAAVALENAASVSDAWAFRRIRQELLRARYNKVQPWTALEALSVKLKVPELGDAARIMALSGDKGAAVYEPLRALGKGLRIRMLNEDAAREARASGVSTCLCKRGGHR</sequence>
<keyword evidence="1" id="KW-0812">Transmembrane</keyword>
<protein>
    <submittedName>
        <fullName evidence="2">Type II secretion system F domain-containing protein</fullName>
    </submittedName>
</protein>
<evidence type="ECO:0000256" key="1">
    <source>
        <dbReference type="SAM" id="Phobius"/>
    </source>
</evidence>
<organism evidence="2">
    <name type="scientific">Micrococcus sp. V7</name>
    <dbReference type="NCBI Taxonomy" id="404582"/>
    <lineage>
        <taxon>Bacteria</taxon>
        <taxon>Bacillati</taxon>
        <taxon>Actinomycetota</taxon>
        <taxon>Actinomycetes</taxon>
        <taxon>Micrococcales</taxon>
        <taxon>Micrococcaceae</taxon>
        <taxon>Micrococcus</taxon>
    </lineage>
</organism>
<dbReference type="PANTHER" id="PTHR35007:SF1">
    <property type="entry name" value="PILUS ASSEMBLY PROTEIN"/>
    <property type="match status" value="1"/>
</dbReference>
<gene>
    <name evidence="2" type="ORF">LMV7_p00350</name>
</gene>
<dbReference type="EMBL" id="KF577591">
    <property type="protein sequence ID" value="AGY35457.1"/>
    <property type="molecule type" value="Genomic_DNA"/>
</dbReference>
<keyword evidence="1" id="KW-1133">Transmembrane helix</keyword>
<name>U5NVU0_9MICC</name>
<keyword evidence="2" id="KW-0614">Plasmid</keyword>
<feature type="transmembrane region" description="Helical" evidence="1">
    <location>
        <begin position="113"/>
        <end position="130"/>
    </location>
</feature>
<dbReference type="PANTHER" id="PTHR35007">
    <property type="entry name" value="INTEGRAL MEMBRANE PROTEIN-RELATED"/>
    <property type="match status" value="1"/>
</dbReference>
<dbReference type="RefSeq" id="WP_023190093.1">
    <property type="nucleotide sequence ID" value="NC_022599.1"/>
</dbReference>
<accession>U5NVU0</accession>